<dbReference type="InterPro" id="IPR020612">
    <property type="entry name" value="Methylthiotransferase_CS"/>
</dbReference>
<dbReference type="InterPro" id="IPR005839">
    <property type="entry name" value="Methylthiotransferase"/>
</dbReference>
<dbReference type="HAMAP" id="MF_01864">
    <property type="entry name" value="tRNA_metthiotr_MiaB"/>
    <property type="match status" value="1"/>
</dbReference>
<keyword evidence="13" id="KW-0963">Cytoplasm</keyword>
<keyword evidence="2 13" id="KW-0004">4Fe-4S</keyword>
<evidence type="ECO:0000313" key="17">
    <source>
        <dbReference type="EMBL" id="EEW96408.1"/>
    </source>
</evidence>
<evidence type="ECO:0000256" key="12">
    <source>
        <dbReference type="ARBA" id="ARBA00081141"/>
    </source>
</evidence>
<dbReference type="PROSITE" id="PS51449">
    <property type="entry name" value="MTTASE_N"/>
    <property type="match status" value="1"/>
</dbReference>
<dbReference type="InterPro" id="IPR007197">
    <property type="entry name" value="rSAM"/>
</dbReference>
<dbReference type="InterPro" id="IPR006638">
    <property type="entry name" value="Elp3/MiaA/NifB-like_rSAM"/>
</dbReference>
<dbReference type="EC" id="2.8.4.3" evidence="8 13"/>
<dbReference type="NCBIfam" id="TIGR01574">
    <property type="entry name" value="miaB-methiolase"/>
    <property type="match status" value="1"/>
</dbReference>
<dbReference type="Pfam" id="PF04055">
    <property type="entry name" value="Radical_SAM"/>
    <property type="match status" value="1"/>
</dbReference>
<accession>C9LR79</accession>
<keyword evidence="18" id="KW-1185">Reference proteome</keyword>
<dbReference type="InterPro" id="IPR013848">
    <property type="entry name" value="Methylthiotransferase_N"/>
</dbReference>
<evidence type="ECO:0000259" key="15">
    <source>
        <dbReference type="PROSITE" id="PS51449"/>
    </source>
</evidence>
<dbReference type="FunFam" id="3.40.50.12160:FF:000003">
    <property type="entry name" value="CDK5 regulatory subunit-associated protein 1"/>
    <property type="match status" value="1"/>
</dbReference>
<dbReference type="FunFam" id="3.80.30.20:FF:000001">
    <property type="entry name" value="tRNA-2-methylthio-N(6)-dimethylallyladenosine synthase 2"/>
    <property type="match status" value="1"/>
</dbReference>
<dbReference type="PROSITE" id="PS51918">
    <property type="entry name" value="RADICAL_SAM"/>
    <property type="match status" value="1"/>
</dbReference>
<dbReference type="SFLD" id="SFLDG01082">
    <property type="entry name" value="B12-binding_domain_containing"/>
    <property type="match status" value="1"/>
</dbReference>
<dbReference type="eggNOG" id="COG0621">
    <property type="taxonomic scope" value="Bacteria"/>
</dbReference>
<gene>
    <name evidence="13 17" type="primary">miaB</name>
    <name evidence="17" type="ORF">GCWU000321_00352</name>
</gene>
<comment type="function">
    <text evidence="1 13">Catalyzes the methylthiolation of N6-(dimethylallyl)adenosine (i(6)A), leading to the formation of 2-methylthio-N6-(dimethylallyl)adenosine (ms(2)i(6)A) at position 37 in tRNAs that read codons beginning with uridine.</text>
</comment>
<evidence type="ECO:0000259" key="16">
    <source>
        <dbReference type="PROSITE" id="PS51918"/>
    </source>
</evidence>
<dbReference type="PANTHER" id="PTHR43020">
    <property type="entry name" value="CDK5 REGULATORY SUBUNIT-ASSOCIATED PROTEIN 1"/>
    <property type="match status" value="1"/>
</dbReference>
<keyword evidence="4 13" id="KW-0949">S-adenosyl-L-methionine</keyword>
<sequence>MGLRRKGQAFHFQENGGGYDIIKYHGYTWRTILKEVSFDKKYFIETYGCQMNESDTERISGQLEELGYVPADILDDADVVILNTCSIRQNAEEKVYGKIGEVKKLKGKKPGVLLGIAGCMAQENKGKLIERMPVIDFVIGPYHIHDLKDIVSRRGAEGSHVVMTQMNPNRVNDYSELHSVRKSRIFAWVPIMQGCNKFCTYCIVPYVRGRETSRTIDDICREIEKLAREGYKEITLLGQNVNSYGLDFHDGTDFGSLIHAIDKIDGIKRVRYMTSHPKDMTFGMVDAMAASPKVVRHMHLPVQHGANEILRRMNRGYTIERFKELLKYVREKMPGITVTTDLITGFPGETEDMHEETLTLLKEMKFDSAYTFIYSPRRGTPAARMTNQVSDAVCHRRLQEIMNVENEISLSLNKEMEGKVYTVIAEGETKQNPDNWFGRTSGNKMVIFPKAGSLSVGDILKVRVDTAQTWILKGTIVE</sequence>
<dbReference type="CDD" id="cd01335">
    <property type="entry name" value="Radical_SAM"/>
    <property type="match status" value="1"/>
</dbReference>
<dbReference type="GO" id="GO:0051539">
    <property type="term" value="F:4 iron, 4 sulfur cluster binding"/>
    <property type="evidence" value="ECO:0007669"/>
    <property type="project" value="UniProtKB-UniRule"/>
</dbReference>
<protein>
    <recommendedName>
        <fullName evidence="10 13">tRNA-2-methylthio-N(6)-dimethylallyladenosine synthase</fullName>
        <ecNumber evidence="8 13">2.8.4.3</ecNumber>
    </recommendedName>
    <alternativeName>
        <fullName evidence="12 13">(Dimethylallyl)adenosine tRNA methylthiotransferase MiaB</fullName>
    </alternativeName>
    <alternativeName>
        <fullName evidence="11 13">tRNA-i(6)A37 methylthiotransferase</fullName>
    </alternativeName>
</protein>
<evidence type="ECO:0000259" key="14">
    <source>
        <dbReference type="PROSITE" id="PS50926"/>
    </source>
</evidence>
<dbReference type="AlphaFoldDB" id="C9LR79"/>
<dbReference type="PROSITE" id="PS50926">
    <property type="entry name" value="TRAM"/>
    <property type="match status" value="1"/>
</dbReference>
<evidence type="ECO:0000256" key="8">
    <source>
        <dbReference type="ARBA" id="ARBA00033765"/>
    </source>
</evidence>
<dbReference type="PANTHER" id="PTHR43020:SF2">
    <property type="entry name" value="MITOCHONDRIAL TRNA METHYLTHIOTRANSFERASE CDK5RAP1"/>
    <property type="match status" value="1"/>
</dbReference>
<keyword evidence="5 13" id="KW-0479">Metal-binding</keyword>
<feature type="binding site" evidence="13">
    <location>
        <position position="199"/>
    </location>
    <ligand>
        <name>[4Fe-4S] cluster</name>
        <dbReference type="ChEBI" id="CHEBI:49883"/>
        <label>2</label>
        <note>4Fe-4S-S-AdoMet</note>
    </ligand>
</feature>
<dbReference type="InterPro" id="IPR023404">
    <property type="entry name" value="rSAM_horseshoe"/>
</dbReference>
<evidence type="ECO:0000256" key="5">
    <source>
        <dbReference type="ARBA" id="ARBA00022723"/>
    </source>
</evidence>
<dbReference type="HOGENOM" id="CLU_018697_2_0_9"/>
<organism evidence="17 18">
    <name type="scientific">Dialister invisus DSM 15470</name>
    <dbReference type="NCBI Taxonomy" id="592028"/>
    <lineage>
        <taxon>Bacteria</taxon>
        <taxon>Bacillati</taxon>
        <taxon>Bacillota</taxon>
        <taxon>Negativicutes</taxon>
        <taxon>Veillonellales</taxon>
        <taxon>Veillonellaceae</taxon>
        <taxon>Dialister</taxon>
    </lineage>
</organism>
<feature type="binding site" evidence="13">
    <location>
        <position position="119"/>
    </location>
    <ligand>
        <name>[4Fe-4S] cluster</name>
        <dbReference type="ChEBI" id="CHEBI:49883"/>
        <label>1</label>
    </ligand>
</feature>
<name>C9LR79_9FIRM</name>
<keyword evidence="3 13" id="KW-0808">Transferase</keyword>
<evidence type="ECO:0000313" key="18">
    <source>
        <dbReference type="Proteomes" id="UP000004736"/>
    </source>
</evidence>
<feature type="domain" description="TRAM" evidence="14">
    <location>
        <begin position="414"/>
        <end position="478"/>
    </location>
</feature>
<dbReference type="Pfam" id="PF01938">
    <property type="entry name" value="TRAM"/>
    <property type="match status" value="1"/>
</dbReference>
<comment type="cofactor">
    <cofactor evidence="13">
        <name>[4Fe-4S] cluster</name>
        <dbReference type="ChEBI" id="CHEBI:49883"/>
    </cofactor>
    <text evidence="13">Binds 2 [4Fe-4S] clusters. One cluster is coordinated with 3 cysteines and an exchangeable S-adenosyl-L-methionine.</text>
</comment>
<evidence type="ECO:0000256" key="10">
    <source>
        <dbReference type="ARBA" id="ARBA00068570"/>
    </source>
</evidence>
<keyword evidence="7 13" id="KW-0411">Iron-sulfur</keyword>
<evidence type="ECO:0000256" key="9">
    <source>
        <dbReference type="ARBA" id="ARBA00051425"/>
    </source>
</evidence>
<dbReference type="SFLD" id="SFLDF00273">
    <property type="entry name" value="(dimethylallyl)adenosine_tRNA"/>
    <property type="match status" value="1"/>
</dbReference>
<comment type="subunit">
    <text evidence="13">Monomer.</text>
</comment>
<dbReference type="SFLD" id="SFLDG01061">
    <property type="entry name" value="methylthiotransferase"/>
    <property type="match status" value="1"/>
</dbReference>
<reference evidence="17" key="1">
    <citation type="submission" date="2009-09" db="EMBL/GenBank/DDBJ databases">
        <authorList>
            <person name="Weinstock G."/>
            <person name="Sodergren E."/>
            <person name="Clifton S."/>
            <person name="Fulton L."/>
            <person name="Fulton B."/>
            <person name="Courtney L."/>
            <person name="Fronick C."/>
            <person name="Harrison M."/>
            <person name="Strong C."/>
            <person name="Farmer C."/>
            <person name="Delahaunty K."/>
            <person name="Markovic C."/>
            <person name="Hall O."/>
            <person name="Minx P."/>
            <person name="Tomlinson C."/>
            <person name="Mitreva M."/>
            <person name="Nelson J."/>
            <person name="Hou S."/>
            <person name="Wollam A."/>
            <person name="Pepin K.H."/>
            <person name="Johnson M."/>
            <person name="Bhonagiri V."/>
            <person name="Nash W.E."/>
            <person name="Warren W."/>
            <person name="Chinwalla A."/>
            <person name="Mardis E.R."/>
            <person name="Wilson R.K."/>
        </authorList>
    </citation>
    <scope>NUCLEOTIDE SEQUENCE [LARGE SCALE GENOMIC DNA]</scope>
    <source>
        <strain evidence="17">DSM 15470</strain>
    </source>
</reference>
<evidence type="ECO:0000256" key="3">
    <source>
        <dbReference type="ARBA" id="ARBA00022679"/>
    </source>
</evidence>
<dbReference type="InterPro" id="IPR002792">
    <property type="entry name" value="TRAM_dom"/>
</dbReference>
<dbReference type="PROSITE" id="PS01278">
    <property type="entry name" value="MTTASE_RADICAL"/>
    <property type="match status" value="1"/>
</dbReference>
<dbReference type="Pfam" id="PF00919">
    <property type="entry name" value="UPF0004"/>
    <property type="match status" value="1"/>
</dbReference>
<keyword evidence="13" id="KW-0819">tRNA processing</keyword>
<dbReference type="NCBIfam" id="TIGR00089">
    <property type="entry name" value="MiaB/RimO family radical SAM methylthiotransferase"/>
    <property type="match status" value="1"/>
</dbReference>
<feature type="domain" description="Radical SAM core" evidence="16">
    <location>
        <begin position="181"/>
        <end position="411"/>
    </location>
</feature>
<evidence type="ECO:0000256" key="6">
    <source>
        <dbReference type="ARBA" id="ARBA00023004"/>
    </source>
</evidence>
<dbReference type="EMBL" id="ACIM02000001">
    <property type="protein sequence ID" value="EEW96408.1"/>
    <property type="molecule type" value="Genomic_DNA"/>
</dbReference>
<dbReference type="SMART" id="SM00729">
    <property type="entry name" value="Elp3"/>
    <property type="match status" value="1"/>
</dbReference>
<comment type="subcellular location">
    <subcellularLocation>
        <location evidence="13">Cytoplasm</location>
    </subcellularLocation>
</comment>
<dbReference type="InterPro" id="IPR006463">
    <property type="entry name" value="MiaB_methiolase"/>
</dbReference>
<dbReference type="GO" id="GO:0005829">
    <property type="term" value="C:cytosol"/>
    <property type="evidence" value="ECO:0007669"/>
    <property type="project" value="TreeGrafter"/>
</dbReference>
<evidence type="ECO:0000256" key="4">
    <source>
        <dbReference type="ARBA" id="ARBA00022691"/>
    </source>
</evidence>
<feature type="binding site" evidence="13">
    <location>
        <position position="85"/>
    </location>
    <ligand>
        <name>[4Fe-4S] cluster</name>
        <dbReference type="ChEBI" id="CHEBI:49883"/>
        <label>1</label>
    </ligand>
</feature>
<feature type="domain" description="MTTase N-terminal" evidence="15">
    <location>
        <begin position="40"/>
        <end position="156"/>
    </location>
</feature>
<dbReference type="SUPFAM" id="SSF102114">
    <property type="entry name" value="Radical SAM enzymes"/>
    <property type="match status" value="1"/>
</dbReference>
<evidence type="ECO:0000256" key="11">
    <source>
        <dbReference type="ARBA" id="ARBA00080698"/>
    </source>
</evidence>
<feature type="binding site" evidence="13">
    <location>
        <position position="49"/>
    </location>
    <ligand>
        <name>[4Fe-4S] cluster</name>
        <dbReference type="ChEBI" id="CHEBI:49883"/>
        <label>1</label>
    </ligand>
</feature>
<dbReference type="Gene3D" id="3.80.30.20">
    <property type="entry name" value="tm_1862 like domain"/>
    <property type="match status" value="1"/>
</dbReference>
<proteinExistence type="inferred from homology"/>
<dbReference type="Proteomes" id="UP000004736">
    <property type="component" value="Unassembled WGS sequence"/>
</dbReference>
<dbReference type="GO" id="GO:0035597">
    <property type="term" value="F:tRNA-2-methylthio-N(6)-dimethylallyladenosine(37) synthase activity"/>
    <property type="evidence" value="ECO:0007669"/>
    <property type="project" value="UniProtKB-EC"/>
</dbReference>
<comment type="caution">
    <text evidence="17">The sequence shown here is derived from an EMBL/GenBank/DDBJ whole genome shotgun (WGS) entry which is preliminary data.</text>
</comment>
<evidence type="ECO:0000256" key="13">
    <source>
        <dbReference type="HAMAP-Rule" id="MF_01864"/>
    </source>
</evidence>
<dbReference type="InterPro" id="IPR058240">
    <property type="entry name" value="rSAM_sf"/>
</dbReference>
<feature type="binding site" evidence="13">
    <location>
        <position position="195"/>
    </location>
    <ligand>
        <name>[4Fe-4S] cluster</name>
        <dbReference type="ChEBI" id="CHEBI:49883"/>
        <label>2</label>
        <note>4Fe-4S-S-AdoMet</note>
    </ligand>
</feature>
<evidence type="ECO:0000256" key="1">
    <source>
        <dbReference type="ARBA" id="ARBA00003234"/>
    </source>
</evidence>
<evidence type="ECO:0000256" key="2">
    <source>
        <dbReference type="ARBA" id="ARBA00022485"/>
    </source>
</evidence>
<feature type="binding site" evidence="13">
    <location>
        <position position="202"/>
    </location>
    <ligand>
        <name>[4Fe-4S] cluster</name>
        <dbReference type="ChEBI" id="CHEBI:49883"/>
        <label>2</label>
        <note>4Fe-4S-S-AdoMet</note>
    </ligand>
</feature>
<dbReference type="InterPro" id="IPR038135">
    <property type="entry name" value="Methylthiotransferase_N_sf"/>
</dbReference>
<dbReference type="STRING" id="592028.GCWU000321_00352"/>
<comment type="catalytic activity">
    <reaction evidence="9 13">
        <text>N(6)-dimethylallyladenosine(37) in tRNA + (sulfur carrier)-SH + AH2 + 2 S-adenosyl-L-methionine = 2-methylsulfanyl-N(6)-dimethylallyladenosine(37) in tRNA + (sulfur carrier)-H + 5'-deoxyadenosine + L-methionine + A + S-adenosyl-L-homocysteine + 2 H(+)</text>
        <dbReference type="Rhea" id="RHEA:37067"/>
        <dbReference type="Rhea" id="RHEA-COMP:10375"/>
        <dbReference type="Rhea" id="RHEA-COMP:10376"/>
        <dbReference type="Rhea" id="RHEA-COMP:14737"/>
        <dbReference type="Rhea" id="RHEA-COMP:14739"/>
        <dbReference type="ChEBI" id="CHEBI:13193"/>
        <dbReference type="ChEBI" id="CHEBI:15378"/>
        <dbReference type="ChEBI" id="CHEBI:17319"/>
        <dbReference type="ChEBI" id="CHEBI:17499"/>
        <dbReference type="ChEBI" id="CHEBI:29917"/>
        <dbReference type="ChEBI" id="CHEBI:57844"/>
        <dbReference type="ChEBI" id="CHEBI:57856"/>
        <dbReference type="ChEBI" id="CHEBI:59789"/>
        <dbReference type="ChEBI" id="CHEBI:64428"/>
        <dbReference type="ChEBI" id="CHEBI:74415"/>
        <dbReference type="ChEBI" id="CHEBI:74417"/>
        <dbReference type="EC" id="2.8.4.3"/>
    </reaction>
</comment>
<keyword evidence="6 13" id="KW-0408">Iron</keyword>
<evidence type="ECO:0000256" key="7">
    <source>
        <dbReference type="ARBA" id="ARBA00023014"/>
    </source>
</evidence>
<comment type="similarity">
    <text evidence="13">Belongs to the methylthiotransferase family. MiaB subfamily.</text>
</comment>
<dbReference type="SFLD" id="SFLDS00029">
    <property type="entry name" value="Radical_SAM"/>
    <property type="match status" value="1"/>
</dbReference>
<dbReference type="Gene3D" id="3.40.50.12160">
    <property type="entry name" value="Methylthiotransferase, N-terminal domain"/>
    <property type="match status" value="1"/>
</dbReference>
<dbReference type="GO" id="GO:0046872">
    <property type="term" value="F:metal ion binding"/>
    <property type="evidence" value="ECO:0007669"/>
    <property type="project" value="UniProtKB-KW"/>
</dbReference>